<protein>
    <recommendedName>
        <fullName evidence="1">DUF22 domain-containing protein</fullName>
    </recommendedName>
</protein>
<evidence type="ECO:0000259" key="1">
    <source>
        <dbReference type="Pfam" id="PF01629"/>
    </source>
</evidence>
<evidence type="ECO:0000313" key="3">
    <source>
        <dbReference type="Proteomes" id="UP000002199"/>
    </source>
</evidence>
<reference evidence="2 3" key="1">
    <citation type="journal article" date="1997" name="Nature">
        <title>The complete genome sequence of the hyperthermophilic, sulphate-reducing archaeon Archaeoglobus fulgidus.</title>
        <authorList>
            <person name="Klenk H.P."/>
            <person name="Clayton R.A."/>
            <person name="Tomb J."/>
            <person name="White O."/>
            <person name="Nelson K.E."/>
            <person name="Ketchum K.A."/>
            <person name="Dodson R.J."/>
            <person name="Gwinn M."/>
            <person name="Hickey E.K."/>
            <person name="Peterson J.D."/>
            <person name="Richardson D.L."/>
            <person name="Kerlavage A.R."/>
            <person name="Graham D.E."/>
            <person name="Kyrpides N.C."/>
            <person name="Fleischmann R.D."/>
            <person name="Quackenbush J."/>
            <person name="Lee N.H."/>
            <person name="Sutton G.G."/>
            <person name="Gill S."/>
            <person name="Kirkness E.F."/>
            <person name="Dougherty B.A."/>
            <person name="McKenney K."/>
            <person name="Adams M.D."/>
            <person name="Loftus B."/>
            <person name="Peterson S."/>
            <person name="Reich C.I."/>
            <person name="McNeil L.K."/>
            <person name="Badger J.H."/>
            <person name="Glodek A."/>
            <person name="Zhou L."/>
            <person name="Overbeek R."/>
            <person name="Gocayne J.D."/>
            <person name="Weidman J.F."/>
            <person name="McDonald L."/>
            <person name="Utterback T."/>
            <person name="Cotton M.D."/>
            <person name="Spriggs T."/>
            <person name="Artiach P."/>
            <person name="Kaine B.P."/>
            <person name="Sykes S.M."/>
            <person name="Sadow P.W."/>
            <person name="D'Andrea K.P."/>
            <person name="Bowman C."/>
            <person name="Fujii C."/>
            <person name="Garland S.A."/>
            <person name="Mason T.M."/>
            <person name="Olsen G.J."/>
            <person name="Fraser C.M."/>
            <person name="Smith H.O."/>
            <person name="Woese C.R."/>
            <person name="Venter J.C."/>
        </authorList>
    </citation>
    <scope>NUCLEOTIDE SEQUENCE [LARGE SCALE GENOMIC DNA]</scope>
    <source>
        <strain evidence="3">ATCC 49558 / DSM 4304 / JCM 9628 / NBRC 100126 / VC-16</strain>
    </source>
</reference>
<proteinExistence type="predicted"/>
<organism evidence="2 3">
    <name type="scientific">Archaeoglobus fulgidus (strain ATCC 49558 / DSM 4304 / JCM 9628 / NBRC 100126 / VC-16)</name>
    <dbReference type="NCBI Taxonomy" id="224325"/>
    <lineage>
        <taxon>Archaea</taxon>
        <taxon>Methanobacteriati</taxon>
        <taxon>Methanobacteriota</taxon>
        <taxon>Archaeoglobi</taxon>
        <taxon>Archaeoglobales</taxon>
        <taxon>Archaeoglobaceae</taxon>
        <taxon>Archaeoglobus</taxon>
    </lineage>
</organism>
<feature type="domain" description="DUF22" evidence="1">
    <location>
        <begin position="5"/>
        <end position="113"/>
    </location>
</feature>
<feature type="domain" description="DUF22" evidence="1">
    <location>
        <begin position="290"/>
        <end position="395"/>
    </location>
</feature>
<dbReference type="InterPro" id="IPR002572">
    <property type="entry name" value="DUF22"/>
</dbReference>
<keyword evidence="3" id="KW-1185">Reference proteome</keyword>
<dbReference type="STRING" id="224325.AF_0119"/>
<dbReference type="PhylomeDB" id="O30117"/>
<sequence>MMVVKVKMLYWVDEVGGRAESMEIELKPFGYRTAPITQWEVLIAAEDVEVEKGKPVIVRVEPVFLPGNTLVGPLSIMRHALGTLVDVVECGVPGRVEDEKCISRVLFLPVEDGVIKKGDMVGVLKVFYIKTGLLTRILGLEPPKVELKKGFHEANIVWRDNGNIYREPAKVTILGYMRSHIGVWELLVADETVRVKRGDVLRIRIKEVRLPPNTVVVPLPVMRNAFGTVLDVVQLGKPSRVEEEKTLHQAIFLAVEDGVIEEGDLIGVINVYYVGLGDFKPLVQDKPPQKVRIVYRSGDGIVKREVEVEPFGYRRSPVGKWEALIADESKPVRYGEPVVVKVKRVRVPPKTILYPLHIMRHAYGTVADVFCDCKPWKVEEGGEIKKVVFLPVMDGEIKEGELLGIINLHDVELSPLGRVRQWLDNWLTEMGRTFDEGDWPLW</sequence>
<dbReference type="Proteomes" id="UP000002199">
    <property type="component" value="Chromosome"/>
</dbReference>
<dbReference type="EMBL" id="AE000782">
    <property type="protein sequence ID" value="AAB91110.1"/>
    <property type="molecule type" value="Genomic_DNA"/>
</dbReference>
<evidence type="ECO:0000313" key="2">
    <source>
        <dbReference type="EMBL" id="AAB91110.1"/>
    </source>
</evidence>
<dbReference type="PaxDb" id="224325-AF_0119"/>
<dbReference type="AlphaFoldDB" id="O30117"/>
<dbReference type="Pfam" id="PF01629">
    <property type="entry name" value="DUF22"/>
    <property type="match status" value="3"/>
</dbReference>
<dbReference type="KEGG" id="afu:AF_0119"/>
<dbReference type="eggNOG" id="arCOG04850">
    <property type="taxonomic scope" value="Archaea"/>
</dbReference>
<dbReference type="EnsemblBacteria" id="AAB91110">
    <property type="protein sequence ID" value="AAB91110"/>
    <property type="gene ID" value="AF_0119"/>
</dbReference>
<dbReference type="HOGENOM" id="CLU_057265_0_0_2"/>
<name>O30117_ARCFU</name>
<accession>O30117</accession>
<dbReference type="DNASU" id="1483331"/>
<gene>
    <name evidence="2" type="ordered locus">AF_0119</name>
</gene>
<feature type="domain" description="DUF22" evidence="1">
    <location>
        <begin position="153"/>
        <end position="258"/>
    </location>
</feature>
<dbReference type="PIR" id="G69264">
    <property type="entry name" value="G69264"/>
</dbReference>